<proteinExistence type="predicted"/>
<protein>
    <submittedName>
        <fullName evidence="1">Uncharacterized protein</fullName>
    </submittedName>
</protein>
<gene>
    <name evidence="1" type="ORF">ACAOBT_LOCUS776</name>
</gene>
<sequence>MRLGVIVQEYRFLTIDQRRLFLDECYLYSLKMLTIQVISDGLNPFQKLIQDNSSCCSPNTQQNPVWVQGSLGRVWYRISRRQAMIRTLRIRIQDPLFVAD</sequence>
<evidence type="ECO:0000313" key="1">
    <source>
        <dbReference type="EMBL" id="CAH1954861.1"/>
    </source>
</evidence>
<organism evidence="1 2">
    <name type="scientific">Acanthoscelides obtectus</name>
    <name type="common">Bean weevil</name>
    <name type="synonym">Bruchus obtectus</name>
    <dbReference type="NCBI Taxonomy" id="200917"/>
    <lineage>
        <taxon>Eukaryota</taxon>
        <taxon>Metazoa</taxon>
        <taxon>Ecdysozoa</taxon>
        <taxon>Arthropoda</taxon>
        <taxon>Hexapoda</taxon>
        <taxon>Insecta</taxon>
        <taxon>Pterygota</taxon>
        <taxon>Neoptera</taxon>
        <taxon>Endopterygota</taxon>
        <taxon>Coleoptera</taxon>
        <taxon>Polyphaga</taxon>
        <taxon>Cucujiformia</taxon>
        <taxon>Chrysomeloidea</taxon>
        <taxon>Chrysomelidae</taxon>
        <taxon>Bruchinae</taxon>
        <taxon>Bruchini</taxon>
        <taxon>Acanthoscelides</taxon>
    </lineage>
</organism>
<keyword evidence="2" id="KW-1185">Reference proteome</keyword>
<name>A0A9P0JI05_ACAOB</name>
<dbReference type="AlphaFoldDB" id="A0A9P0JI05"/>
<comment type="caution">
    <text evidence="1">The sequence shown here is derived from an EMBL/GenBank/DDBJ whole genome shotgun (WGS) entry which is preliminary data.</text>
</comment>
<accession>A0A9P0JI05</accession>
<reference evidence="1" key="1">
    <citation type="submission" date="2022-03" db="EMBL/GenBank/DDBJ databases">
        <authorList>
            <person name="Sayadi A."/>
        </authorList>
    </citation>
    <scope>NUCLEOTIDE SEQUENCE</scope>
</reference>
<dbReference type="EMBL" id="CAKOFQ010006656">
    <property type="protein sequence ID" value="CAH1954861.1"/>
    <property type="molecule type" value="Genomic_DNA"/>
</dbReference>
<evidence type="ECO:0000313" key="2">
    <source>
        <dbReference type="Proteomes" id="UP001152888"/>
    </source>
</evidence>
<dbReference type="Proteomes" id="UP001152888">
    <property type="component" value="Unassembled WGS sequence"/>
</dbReference>